<dbReference type="Pfam" id="PF00172">
    <property type="entry name" value="Zn_clus"/>
    <property type="match status" value="1"/>
</dbReference>
<keyword evidence="1" id="KW-0539">Nucleus</keyword>
<dbReference type="EMBL" id="AFRT01004338">
    <property type="protein sequence ID" value="ELU36096.1"/>
    <property type="molecule type" value="Genomic_DNA"/>
</dbReference>
<dbReference type="InterPro" id="IPR036864">
    <property type="entry name" value="Zn2-C6_fun-type_DNA-bd_sf"/>
</dbReference>
<dbReference type="AlphaFoldDB" id="L8WD37"/>
<dbReference type="CDD" id="cd00067">
    <property type="entry name" value="GAL4"/>
    <property type="match status" value="1"/>
</dbReference>
<feature type="domain" description="Zn(2)-C6 fungal-type" evidence="3">
    <location>
        <begin position="50"/>
        <end position="80"/>
    </location>
</feature>
<evidence type="ECO:0000256" key="1">
    <source>
        <dbReference type="ARBA" id="ARBA00023242"/>
    </source>
</evidence>
<feature type="region of interest" description="Disordered" evidence="2">
    <location>
        <begin position="123"/>
        <end position="146"/>
    </location>
</feature>
<dbReference type="Gene3D" id="4.10.240.10">
    <property type="entry name" value="Zn(2)-C6 fungal-type DNA-binding domain"/>
    <property type="match status" value="1"/>
</dbReference>
<organism evidence="4 5">
    <name type="scientific">Thanatephorus cucumeris (strain AG1-IA)</name>
    <name type="common">Rice sheath blight fungus</name>
    <name type="synonym">Rhizoctonia solani</name>
    <dbReference type="NCBI Taxonomy" id="983506"/>
    <lineage>
        <taxon>Eukaryota</taxon>
        <taxon>Fungi</taxon>
        <taxon>Dikarya</taxon>
        <taxon>Basidiomycota</taxon>
        <taxon>Agaricomycotina</taxon>
        <taxon>Agaricomycetes</taxon>
        <taxon>Cantharellales</taxon>
        <taxon>Ceratobasidiaceae</taxon>
        <taxon>Rhizoctonia</taxon>
        <taxon>Rhizoctonia solani AG-1</taxon>
    </lineage>
</organism>
<evidence type="ECO:0000256" key="2">
    <source>
        <dbReference type="SAM" id="MobiDB-lite"/>
    </source>
</evidence>
<feature type="compositionally biased region" description="Low complexity" evidence="2">
    <location>
        <begin position="123"/>
        <end position="139"/>
    </location>
</feature>
<proteinExistence type="predicted"/>
<dbReference type="InterPro" id="IPR001138">
    <property type="entry name" value="Zn2Cys6_DnaBD"/>
</dbReference>
<evidence type="ECO:0000313" key="4">
    <source>
        <dbReference type="EMBL" id="ELU36096.1"/>
    </source>
</evidence>
<keyword evidence="5" id="KW-1185">Reference proteome</keyword>
<protein>
    <submittedName>
        <fullName evidence="4">Fungal zn(2)-Cys(6) binuclear cluster domain-containing protein</fullName>
    </submittedName>
</protein>
<name>L8WD37_THACA</name>
<dbReference type="PANTHER" id="PTHR37534:SF46">
    <property type="entry name" value="ZN(II)2CYS6 TRANSCRIPTION FACTOR (EUROFUNG)"/>
    <property type="match status" value="1"/>
</dbReference>
<dbReference type="HOGENOM" id="CLU_912702_0_0_1"/>
<dbReference type="PROSITE" id="PS50048">
    <property type="entry name" value="ZN2_CY6_FUNGAL_2"/>
    <property type="match status" value="1"/>
</dbReference>
<reference evidence="4 5" key="1">
    <citation type="journal article" date="2013" name="Nat. Commun.">
        <title>The evolution and pathogenic mechanisms of the rice sheath blight pathogen.</title>
        <authorList>
            <person name="Zheng A."/>
            <person name="Lin R."/>
            <person name="Xu L."/>
            <person name="Qin P."/>
            <person name="Tang C."/>
            <person name="Ai P."/>
            <person name="Zhang D."/>
            <person name="Liu Y."/>
            <person name="Sun Z."/>
            <person name="Feng H."/>
            <person name="Wang Y."/>
            <person name="Chen Y."/>
            <person name="Liang X."/>
            <person name="Fu R."/>
            <person name="Li Q."/>
            <person name="Zhang J."/>
            <person name="Yu X."/>
            <person name="Xie Z."/>
            <person name="Ding L."/>
            <person name="Guan P."/>
            <person name="Tang J."/>
            <person name="Liang Y."/>
            <person name="Wang S."/>
            <person name="Deng Q."/>
            <person name="Li S."/>
            <person name="Zhu J."/>
            <person name="Wang L."/>
            <person name="Liu H."/>
            <person name="Li P."/>
        </authorList>
    </citation>
    <scope>NUCLEOTIDE SEQUENCE [LARGE SCALE GENOMIC DNA]</scope>
    <source>
        <strain evidence="5">AG-1 IA</strain>
    </source>
</reference>
<dbReference type="OrthoDB" id="3269678at2759"/>
<dbReference type="SMART" id="SM00066">
    <property type="entry name" value="GAL4"/>
    <property type="match status" value="1"/>
</dbReference>
<dbReference type="PANTHER" id="PTHR37534">
    <property type="entry name" value="TRANSCRIPTIONAL ACTIVATOR PROTEIN UGA3"/>
    <property type="match status" value="1"/>
</dbReference>
<accession>L8WD37</accession>
<gene>
    <name evidence="4" type="ORF">AG1IA_09874</name>
</gene>
<sequence>MTSNNQSSGPELTSLRNLDAGSLRYHKLRALDTDSPPFSPCIMPRRSPTGCHTCKTKRKKCDETKPKCLRCEKSGAECRYEYIQHAGNKVRTKPAPRPPSERERALLRQSSSFLTTSVLGNSSNISSSLPSPSNCSPSPDARLPVGANQEPLLSKLPLPLSTHIEAGSTLSLPMASRQSAALCVGPSQRSLLVALSSSEKTDSSLKSITQGPPTRLTRLIESNQCTPHVSKLNVDGSIPLKHNTDVEEEYDDDDPEGFEELLCQIPIRLDRTVDSNKFPFVLQCCELFILTSMASSHL</sequence>
<evidence type="ECO:0000259" key="3">
    <source>
        <dbReference type="PROSITE" id="PS50048"/>
    </source>
</evidence>
<dbReference type="GO" id="GO:0000981">
    <property type="term" value="F:DNA-binding transcription factor activity, RNA polymerase II-specific"/>
    <property type="evidence" value="ECO:0007669"/>
    <property type="project" value="InterPro"/>
</dbReference>
<dbReference type="PROSITE" id="PS00463">
    <property type="entry name" value="ZN2_CY6_FUNGAL_1"/>
    <property type="match status" value="1"/>
</dbReference>
<comment type="caution">
    <text evidence="4">The sequence shown here is derived from an EMBL/GenBank/DDBJ whole genome shotgun (WGS) entry which is preliminary data.</text>
</comment>
<evidence type="ECO:0000313" key="5">
    <source>
        <dbReference type="Proteomes" id="UP000011668"/>
    </source>
</evidence>
<dbReference type="SUPFAM" id="SSF57701">
    <property type="entry name" value="Zn2/Cys6 DNA-binding domain"/>
    <property type="match status" value="1"/>
</dbReference>
<dbReference type="Proteomes" id="UP000011668">
    <property type="component" value="Unassembled WGS sequence"/>
</dbReference>
<dbReference type="GO" id="GO:0008270">
    <property type="term" value="F:zinc ion binding"/>
    <property type="evidence" value="ECO:0007669"/>
    <property type="project" value="InterPro"/>
</dbReference>